<reference evidence="18 19" key="2">
    <citation type="journal article" date="2010" name="Stand. Genomic Sci.">
        <title>Complete genome sequence of Syntrophothermus lipocalidus type strain (TGB-C1).</title>
        <authorList>
            <person name="Djao O.D."/>
            <person name="Zhang X."/>
            <person name="Lucas S."/>
            <person name="Lapidus A."/>
            <person name="Del Rio T.G."/>
            <person name="Nolan M."/>
            <person name="Tice H."/>
            <person name="Cheng J.F."/>
            <person name="Han C."/>
            <person name="Tapia R."/>
            <person name="Goodwin L."/>
            <person name="Pitluck S."/>
            <person name="Liolios K."/>
            <person name="Ivanova N."/>
            <person name="Mavromatis K."/>
            <person name="Mikhailova N."/>
            <person name="Ovchinnikova G."/>
            <person name="Pati A."/>
            <person name="Brambilla E."/>
            <person name="Chen A."/>
            <person name="Palaniappan K."/>
            <person name="Land M."/>
            <person name="Hauser L."/>
            <person name="Chang Y.J."/>
            <person name="Jeffries C.D."/>
            <person name="Rohde M."/>
            <person name="Sikorski J."/>
            <person name="Spring S."/>
            <person name="Goker M."/>
            <person name="Detter J.C."/>
            <person name="Woyke T."/>
            <person name="Bristow J."/>
            <person name="Eisen J.A."/>
            <person name="Markowitz V."/>
            <person name="Hugenholtz P."/>
            <person name="Kyrpides N.C."/>
            <person name="Klenk H.P."/>
        </authorList>
    </citation>
    <scope>NUCLEOTIDE SEQUENCE [LARGE SCALE GENOMIC DNA]</scope>
    <source>
        <strain evidence="19">DSM 12680 / TGB-C1</strain>
    </source>
</reference>
<evidence type="ECO:0000256" key="12">
    <source>
        <dbReference type="ARBA" id="ARBA00023211"/>
    </source>
</evidence>
<dbReference type="FunFam" id="2.40.50.140:FF:000012">
    <property type="entry name" value="DNA ligase"/>
    <property type="match status" value="1"/>
</dbReference>
<dbReference type="Pfam" id="PF12826">
    <property type="entry name" value="HHH_2"/>
    <property type="match status" value="1"/>
</dbReference>
<evidence type="ECO:0000256" key="11">
    <source>
        <dbReference type="ARBA" id="ARBA00023204"/>
    </source>
</evidence>
<dbReference type="Gene3D" id="1.10.287.610">
    <property type="entry name" value="Helix hairpin bin"/>
    <property type="match status" value="1"/>
</dbReference>
<evidence type="ECO:0000256" key="8">
    <source>
        <dbReference type="ARBA" id="ARBA00022833"/>
    </source>
</evidence>
<dbReference type="GO" id="GO:0003677">
    <property type="term" value="F:DNA binding"/>
    <property type="evidence" value="ECO:0007669"/>
    <property type="project" value="InterPro"/>
</dbReference>
<dbReference type="SMART" id="SM00532">
    <property type="entry name" value="LIGANc"/>
    <property type="match status" value="1"/>
</dbReference>
<evidence type="ECO:0000256" key="1">
    <source>
        <dbReference type="ARBA" id="ARBA00004067"/>
    </source>
</evidence>
<dbReference type="InterPro" id="IPR033136">
    <property type="entry name" value="DNA_ligase_CS"/>
</dbReference>
<comment type="similarity">
    <text evidence="14 15">Belongs to the NAD-dependent DNA ligase family. LigA subfamily.</text>
</comment>
<feature type="binding site" evidence="15">
    <location>
        <position position="407"/>
    </location>
    <ligand>
        <name>Zn(2+)</name>
        <dbReference type="ChEBI" id="CHEBI:29105"/>
    </ligand>
</feature>
<dbReference type="AlphaFoldDB" id="D7CL18"/>
<dbReference type="Pfam" id="PF03119">
    <property type="entry name" value="DNA_ligase_ZBD"/>
    <property type="match status" value="1"/>
</dbReference>
<keyword evidence="7 15" id="KW-0227">DNA damage</keyword>
<comment type="function">
    <text evidence="1 15">DNA ligase that catalyzes the formation of phosphodiester linkages between 5'-phosphoryl and 3'-hydroxyl groups in double-stranded DNA using NAD as a coenzyme and as the energy source for the reaction. It is essential for DNA replication and repair of damaged DNA.</text>
</comment>
<keyword evidence="9 15" id="KW-0460">Magnesium</keyword>
<keyword evidence="6 15" id="KW-0479">Metal-binding</keyword>
<dbReference type="SUPFAM" id="SSF47781">
    <property type="entry name" value="RuvA domain 2-like"/>
    <property type="match status" value="1"/>
</dbReference>
<dbReference type="Pfam" id="PF14520">
    <property type="entry name" value="HHH_5"/>
    <property type="match status" value="1"/>
</dbReference>
<evidence type="ECO:0000256" key="5">
    <source>
        <dbReference type="ARBA" id="ARBA00022705"/>
    </source>
</evidence>
<dbReference type="GO" id="GO:0006260">
    <property type="term" value="P:DNA replication"/>
    <property type="evidence" value="ECO:0007669"/>
    <property type="project" value="UniProtKB-KW"/>
</dbReference>
<dbReference type="GO" id="GO:0006281">
    <property type="term" value="P:DNA repair"/>
    <property type="evidence" value="ECO:0007669"/>
    <property type="project" value="UniProtKB-KW"/>
</dbReference>
<feature type="binding site" evidence="15">
    <location>
        <position position="422"/>
    </location>
    <ligand>
        <name>Zn(2+)</name>
        <dbReference type="ChEBI" id="CHEBI:29105"/>
    </ligand>
</feature>
<dbReference type="PANTHER" id="PTHR23389:SF9">
    <property type="entry name" value="DNA LIGASE"/>
    <property type="match status" value="1"/>
</dbReference>
<keyword evidence="12 15" id="KW-0464">Manganese</keyword>
<organism evidence="18 19">
    <name type="scientific">Syntrophothermus lipocalidus (strain DSM 12680 / TGB-C1)</name>
    <dbReference type="NCBI Taxonomy" id="643648"/>
    <lineage>
        <taxon>Bacteria</taxon>
        <taxon>Bacillati</taxon>
        <taxon>Bacillota</taxon>
        <taxon>Clostridia</taxon>
        <taxon>Eubacteriales</taxon>
        <taxon>Syntrophomonadaceae</taxon>
        <taxon>Syntrophothermus</taxon>
    </lineage>
</organism>
<protein>
    <recommendedName>
        <fullName evidence="3 15">DNA ligase</fullName>
        <ecNumber evidence="2 15">6.5.1.2</ecNumber>
    </recommendedName>
    <alternativeName>
        <fullName evidence="15">Polydeoxyribonucleotide synthase [NAD(+)]</fullName>
    </alternativeName>
</protein>
<dbReference type="GO" id="GO:0005829">
    <property type="term" value="C:cytosol"/>
    <property type="evidence" value="ECO:0007669"/>
    <property type="project" value="TreeGrafter"/>
</dbReference>
<dbReference type="CDD" id="cd17748">
    <property type="entry name" value="BRCT_DNA_ligase_like"/>
    <property type="match status" value="1"/>
</dbReference>
<dbReference type="Gene3D" id="1.10.150.20">
    <property type="entry name" value="5' to 3' exonuclease, C-terminal subdomain"/>
    <property type="match status" value="2"/>
</dbReference>
<dbReference type="InterPro" id="IPR041663">
    <property type="entry name" value="DisA/LigA_HHH"/>
</dbReference>
<feature type="binding site" evidence="15">
    <location>
        <position position="404"/>
    </location>
    <ligand>
        <name>Zn(2+)</name>
        <dbReference type="ChEBI" id="CHEBI:29105"/>
    </ligand>
</feature>
<dbReference type="SMART" id="SM00292">
    <property type="entry name" value="BRCT"/>
    <property type="match status" value="1"/>
</dbReference>
<evidence type="ECO:0000256" key="3">
    <source>
        <dbReference type="ARBA" id="ARBA00013308"/>
    </source>
</evidence>
<keyword evidence="19" id="KW-1185">Reference proteome</keyword>
<feature type="active site" description="N6-AMP-lysine intermediate" evidence="15">
    <location>
        <position position="114"/>
    </location>
</feature>
<feature type="binding site" evidence="15">
    <location>
        <begin position="32"/>
        <end position="36"/>
    </location>
    <ligand>
        <name>NAD(+)</name>
        <dbReference type="ChEBI" id="CHEBI:57540"/>
    </ligand>
</feature>
<dbReference type="InterPro" id="IPR013840">
    <property type="entry name" value="DNAligase_N"/>
</dbReference>
<dbReference type="GO" id="GO:0003911">
    <property type="term" value="F:DNA ligase (NAD+) activity"/>
    <property type="evidence" value="ECO:0007669"/>
    <property type="project" value="UniProtKB-UniRule"/>
</dbReference>
<keyword evidence="5 15" id="KW-0235">DNA replication</keyword>
<evidence type="ECO:0000256" key="6">
    <source>
        <dbReference type="ARBA" id="ARBA00022723"/>
    </source>
</evidence>
<feature type="binding site" evidence="15">
    <location>
        <position position="170"/>
    </location>
    <ligand>
        <name>NAD(+)</name>
        <dbReference type="ChEBI" id="CHEBI:57540"/>
    </ligand>
</feature>
<dbReference type="NCBIfam" id="TIGR00575">
    <property type="entry name" value="dnlj"/>
    <property type="match status" value="1"/>
</dbReference>
<dbReference type="Pfam" id="PF22745">
    <property type="entry name" value="Nlig-Ia"/>
    <property type="match status" value="1"/>
</dbReference>
<dbReference type="InterPro" id="IPR003583">
    <property type="entry name" value="Hlx-hairpin-Hlx_DNA-bd_motif"/>
</dbReference>
<dbReference type="FunFam" id="1.10.287.610:FF:000002">
    <property type="entry name" value="DNA ligase"/>
    <property type="match status" value="1"/>
</dbReference>
<dbReference type="EC" id="6.5.1.2" evidence="2 15"/>
<keyword evidence="8 15" id="KW-0862">Zinc</keyword>
<evidence type="ECO:0000256" key="4">
    <source>
        <dbReference type="ARBA" id="ARBA00022598"/>
    </source>
</evidence>
<dbReference type="InterPro" id="IPR010994">
    <property type="entry name" value="RuvA_2-like"/>
</dbReference>
<evidence type="ECO:0000256" key="2">
    <source>
        <dbReference type="ARBA" id="ARBA00012722"/>
    </source>
</evidence>
<evidence type="ECO:0000313" key="19">
    <source>
        <dbReference type="Proteomes" id="UP000000378"/>
    </source>
</evidence>
<reference evidence="19" key="1">
    <citation type="journal article" date="2010" name="Stand. Genomic Sci.">
        <title>Complete genome sequence of Syntrophothermus lipocalidus type strain (TGB-C1T).</title>
        <authorList>
            <consortium name="US DOE Joint Genome Institute (JGI-PGF)"/>
            <person name="Djao O."/>
            <person name="Zhang X."/>
            <person name="Lucas S."/>
            <person name="Lapidus A."/>
            <person name="Glavina Del Rio T."/>
            <person name="Nolan M."/>
            <person name="Tice H."/>
            <person name="Cheng J."/>
            <person name="Han C."/>
            <person name="Tapia R."/>
            <person name="Goodwin L."/>
            <person name="Pitluck S."/>
            <person name="Liolios K."/>
            <person name="Ivanova N."/>
            <person name="Mavromatis K."/>
            <person name="Mikhailova N."/>
            <person name="Ovchinnikova G."/>
            <person name="Pati A."/>
            <person name="Brambilla E."/>
            <person name="Chen A."/>
            <person name="Palaniappan K."/>
            <person name="Land M."/>
            <person name="Hauser L."/>
            <person name="Chang Y."/>
            <person name="Jeffries C."/>
            <person name="Rohde M."/>
            <person name="Sikorski J."/>
            <person name="Spring S."/>
            <person name="Goker M."/>
            <person name="Detter J."/>
            <person name="Woyke T."/>
            <person name="Bristow J."/>
            <person name="Eisen J."/>
            <person name="Markowitz V."/>
            <person name="Hugenholtz P."/>
            <person name="Kyrpides N."/>
            <person name="Klenk H."/>
        </authorList>
    </citation>
    <scope>NUCLEOTIDE SEQUENCE [LARGE SCALE GENOMIC DNA]</scope>
    <source>
        <strain evidence="19">DSM 12680 / TGB-C1</strain>
    </source>
</reference>
<feature type="binding site" evidence="15">
    <location>
        <position position="135"/>
    </location>
    <ligand>
        <name>NAD(+)</name>
        <dbReference type="ChEBI" id="CHEBI:57540"/>
    </ligand>
</feature>
<dbReference type="Gene3D" id="2.40.50.140">
    <property type="entry name" value="Nucleic acid-binding proteins"/>
    <property type="match status" value="1"/>
</dbReference>
<dbReference type="NCBIfam" id="NF005932">
    <property type="entry name" value="PRK07956.1"/>
    <property type="match status" value="1"/>
</dbReference>
<dbReference type="InterPro" id="IPR001357">
    <property type="entry name" value="BRCT_dom"/>
</dbReference>
<evidence type="ECO:0000256" key="7">
    <source>
        <dbReference type="ARBA" id="ARBA00022763"/>
    </source>
</evidence>
<name>D7CL18_SYNLT</name>
<evidence type="ECO:0000256" key="13">
    <source>
        <dbReference type="ARBA" id="ARBA00034005"/>
    </source>
</evidence>
<dbReference type="HOGENOM" id="CLU_007764_2_1_9"/>
<dbReference type="InterPro" id="IPR018239">
    <property type="entry name" value="DNA_ligase_AS"/>
</dbReference>
<sequence>METPRERAEKLREEIRKHDYHYYVLDQPLISDAEYDRLFRELVELEQAYPDLVTPDSPTQRVGGEVLKGFTPVQHRVPLLSLDNAFNERELRDFNRRLKERLGDEAVAYVCELKIDGVSIALVYQDGVLMSGATRGDGIVGEDVTANIRTIKSLPLRLTYPLPRVEVRGEVYMPKEAFARLNREREDRGEKTFANPRNAAAGSIRQLDPKVTAGRTLGLLVYDILHLEGKEIDSQRETLEFLSELGFPVDRNFRWCASLDEVLEYCEEWQGRRHELPYEIDGVVVKLNSLPARQLLGATAKSPRWAIAYKFPAEEKETKIVAIELNVGRTGVITPTAVMEPVSLAGTTVSRASLHNYDLIREKDIRVGDMVVVHKAGDIIPEVVRSLPEKRTGKEIEFKMPDKCPACGSRVVRFSGEVAYRCDNINCPARLKESLIFFASREAMDIEGLGPALVEQLVDRGMVSNVADLYYLRAEELAGLERMGQKSAANLIRALEQSKGRPLHRLLNALGIRYVGLKTARILAEHYRDIERFSDIDREELMSIPEIGEKIAESVTAFFAEPRNWDSIHKLKKAGVNTVEPEFSMAQDSQFAGKTFVLTGALESMTRNEATKAIEDRGGKVTNSVSRKTDFVVAGRDPGSKYDKAVALGVTVLDENQFLQLLGRQAKA</sequence>
<dbReference type="Pfam" id="PF01653">
    <property type="entry name" value="DNA_ligase_aden"/>
    <property type="match status" value="1"/>
</dbReference>
<dbReference type="PIRSF" id="PIRSF001604">
    <property type="entry name" value="LigA"/>
    <property type="match status" value="1"/>
</dbReference>
<dbReference type="InterPro" id="IPR004149">
    <property type="entry name" value="Znf_DNAligase_C4"/>
</dbReference>
<dbReference type="RefSeq" id="WP_013174805.1">
    <property type="nucleotide sequence ID" value="NC_014220.1"/>
</dbReference>
<dbReference type="KEGG" id="slp:Slip_0619"/>
<dbReference type="FunFam" id="1.10.150.20:FF:000006">
    <property type="entry name" value="DNA ligase"/>
    <property type="match status" value="1"/>
</dbReference>
<evidence type="ECO:0000256" key="14">
    <source>
        <dbReference type="ARBA" id="ARBA00060881"/>
    </source>
</evidence>
<dbReference type="InterPro" id="IPR036420">
    <property type="entry name" value="BRCT_dom_sf"/>
</dbReference>
<dbReference type="PROSITE" id="PS01055">
    <property type="entry name" value="DNA_LIGASE_N1"/>
    <property type="match status" value="1"/>
</dbReference>
<feature type="binding site" evidence="15">
    <location>
        <position position="112"/>
    </location>
    <ligand>
        <name>NAD(+)</name>
        <dbReference type="ChEBI" id="CHEBI:57540"/>
    </ligand>
</feature>
<feature type="binding site" evidence="15">
    <location>
        <begin position="81"/>
        <end position="82"/>
    </location>
    <ligand>
        <name>NAD(+)</name>
        <dbReference type="ChEBI" id="CHEBI:57540"/>
    </ligand>
</feature>
<dbReference type="SUPFAM" id="SSF52113">
    <property type="entry name" value="BRCT domain"/>
    <property type="match status" value="1"/>
</dbReference>
<evidence type="ECO:0000256" key="16">
    <source>
        <dbReference type="RuleBase" id="RU000618"/>
    </source>
</evidence>
<dbReference type="Gene3D" id="3.30.470.30">
    <property type="entry name" value="DNA ligase/mRNA capping enzyme"/>
    <property type="match status" value="1"/>
</dbReference>
<dbReference type="Gene3D" id="6.20.10.30">
    <property type="match status" value="1"/>
</dbReference>
<dbReference type="PROSITE" id="PS50172">
    <property type="entry name" value="BRCT"/>
    <property type="match status" value="1"/>
</dbReference>
<comment type="catalytic activity">
    <reaction evidence="13 15 16">
        <text>NAD(+) + (deoxyribonucleotide)n-3'-hydroxyl + 5'-phospho-(deoxyribonucleotide)m = (deoxyribonucleotide)n+m + AMP + beta-nicotinamide D-nucleotide.</text>
        <dbReference type="EC" id="6.5.1.2"/>
    </reaction>
</comment>
<feature type="binding site" evidence="15">
    <location>
        <position position="427"/>
    </location>
    <ligand>
        <name>Zn(2+)</name>
        <dbReference type="ChEBI" id="CHEBI:29105"/>
    </ligand>
</feature>
<dbReference type="CDD" id="cd00114">
    <property type="entry name" value="LIGANc"/>
    <property type="match status" value="1"/>
</dbReference>
<dbReference type="InterPro" id="IPR004150">
    <property type="entry name" value="NAD_DNA_ligase_OB"/>
</dbReference>
<keyword evidence="4 15" id="KW-0436">Ligase</keyword>
<dbReference type="OrthoDB" id="9759736at2"/>
<dbReference type="PROSITE" id="PS01056">
    <property type="entry name" value="DNA_LIGASE_N2"/>
    <property type="match status" value="1"/>
</dbReference>
<dbReference type="Gene3D" id="3.40.50.10190">
    <property type="entry name" value="BRCT domain"/>
    <property type="match status" value="1"/>
</dbReference>
<feature type="binding site" evidence="15">
    <location>
        <position position="286"/>
    </location>
    <ligand>
        <name>NAD(+)</name>
        <dbReference type="ChEBI" id="CHEBI:57540"/>
    </ligand>
</feature>
<comment type="cofactor">
    <cofactor evidence="15">
        <name>Mg(2+)</name>
        <dbReference type="ChEBI" id="CHEBI:18420"/>
    </cofactor>
    <cofactor evidence="15">
        <name>Mn(2+)</name>
        <dbReference type="ChEBI" id="CHEBI:29035"/>
    </cofactor>
</comment>
<dbReference type="InterPro" id="IPR001679">
    <property type="entry name" value="DNA_ligase"/>
</dbReference>
<dbReference type="Pfam" id="PF00533">
    <property type="entry name" value="BRCT"/>
    <property type="match status" value="1"/>
</dbReference>
<dbReference type="EMBL" id="CP002048">
    <property type="protein sequence ID" value="ADI01403.1"/>
    <property type="molecule type" value="Genomic_DNA"/>
</dbReference>
<dbReference type="FunFam" id="1.10.150.20:FF:000007">
    <property type="entry name" value="DNA ligase"/>
    <property type="match status" value="1"/>
</dbReference>
<dbReference type="InterPro" id="IPR013839">
    <property type="entry name" value="DNAligase_adenylation"/>
</dbReference>
<evidence type="ECO:0000256" key="10">
    <source>
        <dbReference type="ARBA" id="ARBA00023027"/>
    </source>
</evidence>
<keyword evidence="10 15" id="KW-0520">NAD</keyword>
<evidence type="ECO:0000256" key="15">
    <source>
        <dbReference type="HAMAP-Rule" id="MF_01588"/>
    </source>
</evidence>
<dbReference type="SMART" id="SM00278">
    <property type="entry name" value="HhH1"/>
    <property type="match status" value="3"/>
</dbReference>
<dbReference type="HAMAP" id="MF_01588">
    <property type="entry name" value="DNA_ligase_A"/>
    <property type="match status" value="1"/>
</dbReference>
<dbReference type="GO" id="GO:0046872">
    <property type="term" value="F:metal ion binding"/>
    <property type="evidence" value="ECO:0007669"/>
    <property type="project" value="UniProtKB-KW"/>
</dbReference>
<accession>D7CL18</accession>
<feature type="binding site" evidence="15">
    <location>
        <position position="310"/>
    </location>
    <ligand>
        <name>NAD(+)</name>
        <dbReference type="ChEBI" id="CHEBI:57540"/>
    </ligand>
</feature>
<dbReference type="SUPFAM" id="SSF56091">
    <property type="entry name" value="DNA ligase/mRNA capping enzyme, catalytic domain"/>
    <property type="match status" value="1"/>
</dbReference>
<dbReference type="STRING" id="643648.Slip_0619"/>
<evidence type="ECO:0000256" key="9">
    <source>
        <dbReference type="ARBA" id="ARBA00022842"/>
    </source>
</evidence>
<dbReference type="eggNOG" id="COG0272">
    <property type="taxonomic scope" value="Bacteria"/>
</dbReference>
<dbReference type="Pfam" id="PF03120">
    <property type="entry name" value="OB_DNA_ligase"/>
    <property type="match status" value="1"/>
</dbReference>
<dbReference type="InterPro" id="IPR012340">
    <property type="entry name" value="NA-bd_OB-fold"/>
</dbReference>
<evidence type="ECO:0000259" key="17">
    <source>
        <dbReference type="PROSITE" id="PS50172"/>
    </source>
</evidence>
<gene>
    <name evidence="15" type="primary">ligA</name>
    <name evidence="18" type="ordered locus">Slip_0619</name>
</gene>
<dbReference type="FunFam" id="3.30.470.30:FF:000001">
    <property type="entry name" value="DNA ligase"/>
    <property type="match status" value="1"/>
</dbReference>
<dbReference type="Proteomes" id="UP000000378">
    <property type="component" value="Chromosome"/>
</dbReference>
<evidence type="ECO:0000313" key="18">
    <source>
        <dbReference type="EMBL" id="ADI01403.1"/>
    </source>
</evidence>
<keyword evidence="11 15" id="KW-0234">DNA repair</keyword>
<dbReference type="SUPFAM" id="SSF50249">
    <property type="entry name" value="Nucleic acid-binding proteins"/>
    <property type="match status" value="1"/>
</dbReference>
<feature type="domain" description="BRCT" evidence="17">
    <location>
        <begin position="586"/>
        <end position="668"/>
    </location>
</feature>
<dbReference type="PANTHER" id="PTHR23389">
    <property type="entry name" value="CHROMOSOME TRANSMISSION FIDELITY FACTOR 18"/>
    <property type="match status" value="1"/>
</dbReference>
<proteinExistence type="inferred from homology"/>